<proteinExistence type="predicted"/>
<dbReference type="AlphaFoldDB" id="A0A316E5E3"/>
<dbReference type="Gene3D" id="3.40.50.1000">
    <property type="entry name" value="HAD superfamily/HAD-like"/>
    <property type="match status" value="1"/>
</dbReference>
<dbReference type="SUPFAM" id="SSF56784">
    <property type="entry name" value="HAD-like"/>
    <property type="match status" value="1"/>
</dbReference>
<evidence type="ECO:0000313" key="3">
    <source>
        <dbReference type="Proteomes" id="UP000245667"/>
    </source>
</evidence>
<dbReference type="Proteomes" id="UP000245667">
    <property type="component" value="Unassembled WGS sequence"/>
</dbReference>
<name>A0A316E5E3_9FLAO</name>
<dbReference type="InterPro" id="IPR023214">
    <property type="entry name" value="HAD_sf"/>
</dbReference>
<accession>A0A316E5E3</accession>
<reference evidence="1 4" key="2">
    <citation type="submission" date="2020-07" db="EMBL/GenBank/DDBJ databases">
        <title>The draft genome sequence of Maribacter polysiphoniae KCTC 22021.</title>
        <authorList>
            <person name="Mu L."/>
        </authorList>
    </citation>
    <scope>NUCLEOTIDE SEQUENCE [LARGE SCALE GENOMIC DNA]</scope>
    <source>
        <strain evidence="1 4">KCTC 22021</strain>
    </source>
</reference>
<dbReference type="Proteomes" id="UP000651837">
    <property type="component" value="Unassembled WGS sequence"/>
</dbReference>
<comment type="caution">
    <text evidence="2">The sequence shown here is derived from an EMBL/GenBank/DDBJ whole genome shotgun (WGS) entry which is preliminary data.</text>
</comment>
<evidence type="ECO:0000313" key="4">
    <source>
        <dbReference type="Proteomes" id="UP000651837"/>
    </source>
</evidence>
<keyword evidence="4" id="KW-1185">Reference proteome</keyword>
<dbReference type="InterPro" id="IPR036412">
    <property type="entry name" value="HAD-like_sf"/>
</dbReference>
<sequence>MFAYPDVGFAMENAHPNIKKTVDFSPLSNQEQNIGHMVLQLVTY</sequence>
<evidence type="ECO:0000313" key="1">
    <source>
        <dbReference type="EMBL" id="MBD1260154.1"/>
    </source>
</evidence>
<dbReference type="OrthoDB" id="3180855at2"/>
<protein>
    <submittedName>
        <fullName evidence="2">Uncharacterized protein</fullName>
    </submittedName>
</protein>
<reference evidence="2 3" key="1">
    <citation type="submission" date="2018-05" db="EMBL/GenBank/DDBJ databases">
        <title>Genomic Encyclopedia of Archaeal and Bacterial Type Strains, Phase II (KMG-II): from individual species to whole genera.</title>
        <authorList>
            <person name="Goeker M."/>
        </authorList>
    </citation>
    <scope>NUCLEOTIDE SEQUENCE [LARGE SCALE GENOMIC DNA]</scope>
    <source>
        <strain evidence="2 3">DSM 23514</strain>
    </source>
</reference>
<dbReference type="RefSeq" id="WP_109648554.1">
    <property type="nucleotide sequence ID" value="NZ_JACWLN010000002.1"/>
</dbReference>
<organism evidence="2 3">
    <name type="scientific">Maribacter polysiphoniae</name>
    <dbReference type="NCBI Taxonomy" id="429344"/>
    <lineage>
        <taxon>Bacteria</taxon>
        <taxon>Pseudomonadati</taxon>
        <taxon>Bacteroidota</taxon>
        <taxon>Flavobacteriia</taxon>
        <taxon>Flavobacteriales</taxon>
        <taxon>Flavobacteriaceae</taxon>
        <taxon>Maribacter</taxon>
    </lineage>
</organism>
<evidence type="ECO:0000313" key="2">
    <source>
        <dbReference type="EMBL" id="PWK25614.1"/>
    </source>
</evidence>
<dbReference type="EMBL" id="JACWLN010000002">
    <property type="protein sequence ID" value="MBD1260154.1"/>
    <property type="molecule type" value="Genomic_DNA"/>
</dbReference>
<dbReference type="EMBL" id="QGGQ01000001">
    <property type="protein sequence ID" value="PWK25614.1"/>
    <property type="molecule type" value="Genomic_DNA"/>
</dbReference>
<gene>
    <name evidence="1" type="ORF">HZY62_06125</name>
    <name evidence="2" type="ORF">LX92_00356</name>
</gene>